<evidence type="ECO:0000313" key="1">
    <source>
        <dbReference type="EMBL" id="MBD2733886.1"/>
    </source>
</evidence>
<dbReference type="EMBL" id="JACJTU010000006">
    <property type="protein sequence ID" value="MBD2733886.1"/>
    <property type="molecule type" value="Genomic_DNA"/>
</dbReference>
<dbReference type="RefSeq" id="WP_190954627.1">
    <property type="nucleotide sequence ID" value="NZ_JACJTU010000006.1"/>
</dbReference>
<keyword evidence="2" id="KW-1185">Reference proteome</keyword>
<comment type="caution">
    <text evidence="1">The sequence shown here is derived from an EMBL/GenBank/DDBJ whole genome shotgun (WGS) entry which is preliminary data.</text>
</comment>
<dbReference type="Proteomes" id="UP000637383">
    <property type="component" value="Unassembled WGS sequence"/>
</dbReference>
<organism evidence="1 2">
    <name type="scientific">Nostoc paludosum FACHB-159</name>
    <dbReference type="NCBI Taxonomy" id="2692908"/>
    <lineage>
        <taxon>Bacteria</taxon>
        <taxon>Bacillati</taxon>
        <taxon>Cyanobacteriota</taxon>
        <taxon>Cyanophyceae</taxon>
        <taxon>Nostocales</taxon>
        <taxon>Nostocaceae</taxon>
        <taxon>Nostoc</taxon>
    </lineage>
</organism>
<name>A0ABR8K4X1_9NOSO</name>
<reference evidence="1 2" key="1">
    <citation type="journal article" date="2020" name="ISME J.">
        <title>Comparative genomics reveals insights into cyanobacterial evolution and habitat adaptation.</title>
        <authorList>
            <person name="Chen M.Y."/>
            <person name="Teng W.K."/>
            <person name="Zhao L."/>
            <person name="Hu C.X."/>
            <person name="Zhou Y.K."/>
            <person name="Han B.P."/>
            <person name="Song L.R."/>
            <person name="Shu W.S."/>
        </authorList>
    </citation>
    <scope>NUCLEOTIDE SEQUENCE [LARGE SCALE GENOMIC DNA]</scope>
    <source>
        <strain evidence="1 2">FACHB-159</strain>
    </source>
</reference>
<sequence length="169" mass="18467">MNHFNLKSLAFYGVAISSVLLLFKTVTAYGENNLKAPPLVSDRYRLTLAENLPNCEKSDTLTLNIEQSGIYLNGSVLPTNANADIDEKHSLIGILKNQQLNLSGKVNTSILCNIPQSQKDAFNSVTIQMQLVNTGVIPGQLTLNGIPQTLKFTAVPEKVQEKSQKSNSH</sequence>
<protein>
    <recommendedName>
        <fullName evidence="3">Sporulation/spore germination protein</fullName>
    </recommendedName>
</protein>
<accession>A0ABR8K4X1</accession>
<proteinExistence type="predicted"/>
<evidence type="ECO:0008006" key="3">
    <source>
        <dbReference type="Google" id="ProtNLM"/>
    </source>
</evidence>
<evidence type="ECO:0000313" key="2">
    <source>
        <dbReference type="Proteomes" id="UP000637383"/>
    </source>
</evidence>
<gene>
    <name evidence="1" type="ORF">H6H03_08155</name>
</gene>